<name>A0A6M0Q6M2_9BACI</name>
<dbReference type="Pfam" id="PF08378">
    <property type="entry name" value="NERD"/>
    <property type="match status" value="1"/>
</dbReference>
<dbReference type="AlphaFoldDB" id="A0A6M0Q6M2"/>
<keyword evidence="3" id="KW-1185">Reference proteome</keyword>
<accession>A0A6M0Q6M2</accession>
<reference evidence="2 3" key="1">
    <citation type="submission" date="2020-02" db="EMBL/GenBank/DDBJ databases">
        <title>Bacillus aquiflavi sp. nov., isolated from yellow water of strong flavor Chinese baijiu in Yibin region of China.</title>
        <authorList>
            <person name="Xie J."/>
        </authorList>
    </citation>
    <scope>NUCLEOTIDE SEQUENCE [LARGE SCALE GENOMIC DNA]</scope>
    <source>
        <strain evidence="2 3">SA4</strain>
    </source>
</reference>
<sequence length="133" mass="15973">MIAKKRNYPIRIKKLEALLRRLPKSHMKRGDIEEELAKSYAGFRGEQSMNYHFDYLDKKKYTIIHDLRLFDQNHYFQMDTLILSTRFLLIVEIKNIIGTLIFDKSFQQLIRSYNGKEDAFHNPLIQAKNHQKK</sequence>
<comment type="caution">
    <text evidence="2">The sequence shown here is derived from an EMBL/GenBank/DDBJ whole genome shotgun (WGS) entry which is preliminary data.</text>
</comment>
<evidence type="ECO:0000313" key="2">
    <source>
        <dbReference type="EMBL" id="NEY71985.1"/>
    </source>
</evidence>
<organism evidence="2 3">
    <name type="scientific">Bacillus mesophilus</name>
    <dbReference type="NCBI Taxonomy" id="1808955"/>
    <lineage>
        <taxon>Bacteria</taxon>
        <taxon>Bacillati</taxon>
        <taxon>Bacillota</taxon>
        <taxon>Bacilli</taxon>
        <taxon>Bacillales</taxon>
        <taxon>Bacillaceae</taxon>
        <taxon>Bacillus</taxon>
    </lineage>
</organism>
<dbReference type="PROSITE" id="PS50965">
    <property type="entry name" value="NERD"/>
    <property type="match status" value="1"/>
</dbReference>
<dbReference type="Proteomes" id="UP000481043">
    <property type="component" value="Unassembled WGS sequence"/>
</dbReference>
<evidence type="ECO:0000259" key="1">
    <source>
        <dbReference type="PROSITE" id="PS50965"/>
    </source>
</evidence>
<gene>
    <name evidence="2" type="ORF">G4D63_09510</name>
</gene>
<evidence type="ECO:0000313" key="3">
    <source>
        <dbReference type="Proteomes" id="UP000481043"/>
    </source>
</evidence>
<protein>
    <submittedName>
        <fullName evidence="2">NERD domain-containing protein</fullName>
    </submittedName>
</protein>
<dbReference type="EMBL" id="JAAIWM010000002">
    <property type="protein sequence ID" value="NEY71985.1"/>
    <property type="molecule type" value="Genomic_DNA"/>
</dbReference>
<dbReference type="InterPro" id="IPR011528">
    <property type="entry name" value="NERD"/>
</dbReference>
<feature type="domain" description="NERD" evidence="1">
    <location>
        <begin position="41"/>
        <end position="133"/>
    </location>
</feature>
<dbReference type="RefSeq" id="WP_163179394.1">
    <property type="nucleotide sequence ID" value="NZ_JAAIWM010000002.1"/>
</dbReference>
<proteinExistence type="predicted"/>